<dbReference type="Proteomes" id="UP000006443">
    <property type="component" value="Unassembled WGS sequence"/>
</dbReference>
<evidence type="ECO:0008006" key="4">
    <source>
        <dbReference type="Google" id="ProtNLM"/>
    </source>
</evidence>
<comment type="caution">
    <text evidence="2">The sequence shown here is derived from an EMBL/GenBank/DDBJ whole genome shotgun (WGS) entry which is preliminary data.</text>
</comment>
<evidence type="ECO:0000256" key="1">
    <source>
        <dbReference type="SAM" id="Phobius"/>
    </source>
</evidence>
<dbReference type="AlphaFoldDB" id="C0GKF0"/>
<sequence>MDGFGRLFIVLGAVLILVGLAITFGGRFNLGRLPGDIIIQRENFTFYFPLMTGIVLSVVLSAIFWFLNRFFL</sequence>
<dbReference type="OrthoDB" id="9811610at2"/>
<organism evidence="2 3">
    <name type="scientific">Dethiobacter alkaliphilus AHT 1</name>
    <dbReference type="NCBI Taxonomy" id="555088"/>
    <lineage>
        <taxon>Bacteria</taxon>
        <taxon>Bacillati</taxon>
        <taxon>Bacillota</taxon>
        <taxon>Dethiobacteria</taxon>
        <taxon>Dethiobacterales</taxon>
        <taxon>Dethiobacteraceae</taxon>
        <taxon>Dethiobacter</taxon>
    </lineage>
</organism>
<name>C0GKF0_DETAL</name>
<protein>
    <recommendedName>
        <fullName evidence="4">DUF2905 domain-containing protein</fullName>
    </recommendedName>
</protein>
<dbReference type="PANTHER" id="PTHR36443">
    <property type="entry name" value="BSR5223 PROTEIN"/>
    <property type="match status" value="1"/>
</dbReference>
<keyword evidence="1" id="KW-0812">Transmembrane</keyword>
<dbReference type="Pfam" id="PF11146">
    <property type="entry name" value="DUF2905"/>
    <property type="match status" value="1"/>
</dbReference>
<keyword evidence="1" id="KW-0472">Membrane</keyword>
<feature type="transmembrane region" description="Helical" evidence="1">
    <location>
        <begin position="7"/>
        <end position="26"/>
    </location>
</feature>
<evidence type="ECO:0000313" key="3">
    <source>
        <dbReference type="Proteomes" id="UP000006443"/>
    </source>
</evidence>
<dbReference type="PANTHER" id="PTHR36443:SF1">
    <property type="entry name" value="BSR5223 PROTEIN"/>
    <property type="match status" value="1"/>
</dbReference>
<gene>
    <name evidence="2" type="ORF">DealDRAFT_2959</name>
</gene>
<dbReference type="RefSeq" id="WP_008518873.1">
    <property type="nucleotide sequence ID" value="NZ_ACJM01000023.1"/>
</dbReference>
<keyword evidence="3" id="KW-1185">Reference proteome</keyword>
<accession>C0GKF0</accession>
<dbReference type="InterPro" id="IPR021320">
    <property type="entry name" value="DUF2905"/>
</dbReference>
<dbReference type="EMBL" id="ACJM01000023">
    <property type="protein sequence ID" value="EEG76193.1"/>
    <property type="molecule type" value="Genomic_DNA"/>
</dbReference>
<proteinExistence type="predicted"/>
<dbReference type="eggNOG" id="ENOG5030QKW">
    <property type="taxonomic scope" value="Bacteria"/>
</dbReference>
<dbReference type="STRING" id="555088.DealDRAFT_2959"/>
<keyword evidence="1" id="KW-1133">Transmembrane helix</keyword>
<evidence type="ECO:0000313" key="2">
    <source>
        <dbReference type="EMBL" id="EEG76193.1"/>
    </source>
</evidence>
<reference evidence="2 3" key="1">
    <citation type="submission" date="2009-02" db="EMBL/GenBank/DDBJ databases">
        <title>Sequencing of the draft genome and assembly of Dethiobacter alkaliphilus AHT 1.</title>
        <authorList>
            <consortium name="US DOE Joint Genome Institute (JGI-PGF)"/>
            <person name="Lucas S."/>
            <person name="Copeland A."/>
            <person name="Lapidus A."/>
            <person name="Glavina del Rio T."/>
            <person name="Dalin E."/>
            <person name="Tice H."/>
            <person name="Bruce D."/>
            <person name="Goodwin L."/>
            <person name="Pitluck S."/>
            <person name="Larimer F."/>
            <person name="Land M.L."/>
            <person name="Hauser L."/>
            <person name="Muyzer G."/>
        </authorList>
    </citation>
    <scope>NUCLEOTIDE SEQUENCE [LARGE SCALE GENOMIC DNA]</scope>
    <source>
        <strain evidence="2 3">AHT 1</strain>
    </source>
</reference>
<feature type="transmembrane region" description="Helical" evidence="1">
    <location>
        <begin position="46"/>
        <end position="67"/>
    </location>
</feature>